<name>F9ZUR9_ACICS</name>
<sequence length="43" mass="4801">MSDDNPYSGVLFTTLFATEASTQSRTIELPGFIGNIDNYLSWQ</sequence>
<evidence type="ECO:0000313" key="1">
    <source>
        <dbReference type="EMBL" id="AEK59587.1"/>
    </source>
</evidence>
<dbReference type="Proteomes" id="UP000006135">
    <property type="component" value="Plasmid megaplasmid"/>
</dbReference>
<organism evidence="1 2">
    <name type="scientific">Acidithiobacillus caldus (strain SM-1)</name>
    <dbReference type="NCBI Taxonomy" id="990288"/>
    <lineage>
        <taxon>Bacteria</taxon>
        <taxon>Pseudomonadati</taxon>
        <taxon>Pseudomonadota</taxon>
        <taxon>Acidithiobacillia</taxon>
        <taxon>Acidithiobacillales</taxon>
        <taxon>Acidithiobacillaceae</taxon>
        <taxon>Acidithiobacillus</taxon>
    </lineage>
</organism>
<evidence type="ECO:0000313" key="2">
    <source>
        <dbReference type="Proteomes" id="UP000006135"/>
    </source>
</evidence>
<protein>
    <submittedName>
        <fullName evidence="1">Uncharacterized protein</fullName>
    </submittedName>
</protein>
<proteinExistence type="predicted"/>
<dbReference type="EMBL" id="CP002574">
    <property type="protein sequence ID" value="AEK59587.1"/>
    <property type="molecule type" value="Genomic_DNA"/>
</dbReference>
<dbReference type="KEGG" id="acu:Atc_m056"/>
<gene>
    <name evidence="1" type="ordered locus">Atc_m056</name>
</gene>
<keyword evidence="2" id="KW-1185">Reference proteome</keyword>
<dbReference type="HOGENOM" id="CLU_3228212_0_0_6"/>
<accession>F9ZUR9</accession>
<geneLocation type="plasmid" evidence="1 2">
    <name>megaplasmid</name>
</geneLocation>
<reference evidence="1 2" key="1">
    <citation type="journal article" date="2011" name="J. Genet. Genomics">
        <title>Unraveling the Acidithiobacillus caldus complete genome and its central metabolisms for carbon assimilation.</title>
        <authorList>
            <person name="You X.Y."/>
            <person name="Guo X."/>
            <person name="Zheng H.J."/>
            <person name="Zhang M.J."/>
            <person name="Liu L.J."/>
            <person name="Zhu Y.Q."/>
            <person name="Zhu B."/>
            <person name="Wang S.Y."/>
            <person name="Zhao G.P."/>
            <person name="Poetsch A."/>
            <person name="Jiang C.Y."/>
            <person name="Liu S.J."/>
        </authorList>
    </citation>
    <scope>NUCLEOTIDE SEQUENCE [LARGE SCALE GENOMIC DNA]</scope>
    <source>
        <strain evidence="1 2">SM-1</strain>
        <plasmid evidence="2">Plasmid megaplasmid</plasmid>
    </source>
</reference>
<dbReference type="AlphaFoldDB" id="F9ZUR9"/>
<keyword evidence="1" id="KW-0614">Plasmid</keyword>